<organism evidence="1">
    <name type="scientific">marine sediment metagenome</name>
    <dbReference type="NCBI Taxonomy" id="412755"/>
    <lineage>
        <taxon>unclassified sequences</taxon>
        <taxon>metagenomes</taxon>
        <taxon>ecological metagenomes</taxon>
    </lineage>
</organism>
<comment type="caution">
    <text evidence="1">The sequence shown here is derived from an EMBL/GenBank/DDBJ whole genome shotgun (WGS) entry which is preliminary data.</text>
</comment>
<name>A0A0F9I193_9ZZZZ</name>
<sequence length="188" mass="19787">MAIVEKTTHTRDAQGNLISQFKGKTDLDFYIASFTDSLAELEGVLFDIFENTLTISATTGANLDVLGELVGVEREGRTDSLYAMRIAAQILLNIGSGTIEDIIAIIDSMTGGSNVIEVTEPLFPAFFEVETLNILTAGLGAEVGALVASAKPAAVGGQFSFFESAPPFTFDTASFGFDDGKLAGVVGF</sequence>
<evidence type="ECO:0000313" key="1">
    <source>
        <dbReference type="EMBL" id="KKM13409.1"/>
    </source>
</evidence>
<proteinExistence type="predicted"/>
<dbReference type="AlphaFoldDB" id="A0A0F9I193"/>
<reference evidence="1" key="1">
    <citation type="journal article" date="2015" name="Nature">
        <title>Complex archaea that bridge the gap between prokaryotes and eukaryotes.</title>
        <authorList>
            <person name="Spang A."/>
            <person name="Saw J.H."/>
            <person name="Jorgensen S.L."/>
            <person name="Zaremba-Niedzwiedzka K."/>
            <person name="Martijn J."/>
            <person name="Lind A.E."/>
            <person name="van Eijk R."/>
            <person name="Schleper C."/>
            <person name="Guy L."/>
            <person name="Ettema T.J."/>
        </authorList>
    </citation>
    <scope>NUCLEOTIDE SEQUENCE</scope>
</reference>
<accession>A0A0F9I193</accession>
<dbReference type="EMBL" id="LAZR01015385">
    <property type="protein sequence ID" value="KKM13409.1"/>
    <property type="molecule type" value="Genomic_DNA"/>
</dbReference>
<gene>
    <name evidence="1" type="ORF">LCGC14_1716540</name>
</gene>
<protein>
    <submittedName>
        <fullName evidence="1">Uncharacterized protein</fullName>
    </submittedName>
</protein>